<dbReference type="GO" id="GO:0016787">
    <property type="term" value="F:hydrolase activity"/>
    <property type="evidence" value="ECO:0007669"/>
    <property type="project" value="UniProtKB-KW"/>
</dbReference>
<feature type="domain" description="AB hydrolase-1" evidence="1">
    <location>
        <begin position="4"/>
        <end position="211"/>
    </location>
</feature>
<organism evidence="2 3">
    <name type="scientific">Rufibacter hautae</name>
    <dbReference type="NCBI Taxonomy" id="2595005"/>
    <lineage>
        <taxon>Bacteria</taxon>
        <taxon>Pseudomonadati</taxon>
        <taxon>Bacteroidota</taxon>
        <taxon>Cytophagia</taxon>
        <taxon>Cytophagales</taxon>
        <taxon>Hymenobacteraceae</taxon>
        <taxon>Rufibacter</taxon>
    </lineage>
</organism>
<evidence type="ECO:0000313" key="2">
    <source>
        <dbReference type="EMBL" id="KAA3440572.1"/>
    </source>
</evidence>
<comment type="caution">
    <text evidence="2">The sequence shown here is derived from an EMBL/GenBank/DDBJ whole genome shotgun (WGS) entry which is preliminary data.</text>
</comment>
<dbReference type="Gene3D" id="3.40.50.1820">
    <property type="entry name" value="alpha/beta hydrolase"/>
    <property type="match status" value="1"/>
</dbReference>
<reference evidence="2 3" key="1">
    <citation type="submission" date="2019-07" db="EMBL/GenBank/DDBJ databases">
        <title>Rufibacter sp. nov., isolated from lake sediment.</title>
        <authorList>
            <person name="Qu J.-H."/>
        </authorList>
    </citation>
    <scope>NUCLEOTIDE SEQUENCE [LARGE SCALE GENOMIC DNA]</scope>
    <source>
        <strain evidence="2 3">NBS58-1</strain>
    </source>
</reference>
<evidence type="ECO:0000313" key="3">
    <source>
        <dbReference type="Proteomes" id="UP000324133"/>
    </source>
</evidence>
<accession>A0A5B6TIS8</accession>
<dbReference type="AlphaFoldDB" id="A0A5B6TIS8"/>
<dbReference type="InterPro" id="IPR050266">
    <property type="entry name" value="AB_hydrolase_sf"/>
</dbReference>
<keyword evidence="2" id="KW-0378">Hydrolase</keyword>
<dbReference type="EMBL" id="VKKY01000001">
    <property type="protein sequence ID" value="KAA3440572.1"/>
    <property type="molecule type" value="Genomic_DNA"/>
</dbReference>
<gene>
    <name evidence="2" type="ORF">FOA19_07955</name>
</gene>
<dbReference type="InterPro" id="IPR029058">
    <property type="entry name" value="AB_hydrolase_fold"/>
</dbReference>
<dbReference type="Proteomes" id="UP000324133">
    <property type="component" value="Unassembled WGS sequence"/>
</dbReference>
<evidence type="ECO:0000259" key="1">
    <source>
        <dbReference type="Pfam" id="PF12697"/>
    </source>
</evidence>
<dbReference type="RefSeq" id="WP_149090203.1">
    <property type="nucleotide sequence ID" value="NZ_VKKY01000001.1"/>
</dbReference>
<dbReference type="InterPro" id="IPR000073">
    <property type="entry name" value="AB_hydrolase_1"/>
</dbReference>
<proteinExistence type="predicted"/>
<dbReference type="Pfam" id="PF12697">
    <property type="entry name" value="Abhydrolase_6"/>
    <property type="match status" value="1"/>
</dbReference>
<dbReference type="GO" id="GO:0016020">
    <property type="term" value="C:membrane"/>
    <property type="evidence" value="ECO:0007669"/>
    <property type="project" value="TreeGrafter"/>
</dbReference>
<protein>
    <submittedName>
        <fullName evidence="2">Alpha/beta hydrolase</fullName>
    </submittedName>
</protein>
<name>A0A5B6TIS8_9BACT</name>
<sequence>MEPLLLLHGALGAKSQFEPLLPLLPKQVPVYALNLAGHGGEPFPNGPFTIAYFVQQLLTWLEEQDLPPVQVFGYSMGGYVALEAARQRPDRFASIFTLGTKFNWTPETAQGETAKLRPEVISEKVPAFAQILQQRHAPQDWAQLLRHTADLMLQLGQTPLLSAQELAQISVPVCVAVGDKDQMVSVEEALAAYRQLPKGQLHVVPNTKHPLEQLNWPLLASALQHFFSYA</sequence>
<dbReference type="PANTHER" id="PTHR43798:SF33">
    <property type="entry name" value="HYDROLASE, PUTATIVE (AFU_ORTHOLOGUE AFUA_2G14860)-RELATED"/>
    <property type="match status" value="1"/>
</dbReference>
<dbReference type="SUPFAM" id="SSF53474">
    <property type="entry name" value="alpha/beta-Hydrolases"/>
    <property type="match status" value="1"/>
</dbReference>
<dbReference type="PANTHER" id="PTHR43798">
    <property type="entry name" value="MONOACYLGLYCEROL LIPASE"/>
    <property type="match status" value="1"/>
</dbReference>
<dbReference type="OrthoDB" id="9791779at2"/>
<keyword evidence="3" id="KW-1185">Reference proteome</keyword>